<feature type="region of interest" description="Disordered" evidence="1">
    <location>
        <begin position="471"/>
        <end position="548"/>
    </location>
</feature>
<feature type="compositionally biased region" description="Basic residues" evidence="1">
    <location>
        <begin position="526"/>
        <end position="535"/>
    </location>
</feature>
<dbReference type="AlphaFoldDB" id="A0A168AGC0"/>
<evidence type="ECO:0000256" key="1">
    <source>
        <dbReference type="SAM" id="MobiDB-lite"/>
    </source>
</evidence>
<accession>A0A168AGC0</accession>
<feature type="compositionally biased region" description="Basic and acidic residues" evidence="1">
    <location>
        <begin position="44"/>
        <end position="58"/>
    </location>
</feature>
<dbReference type="VEuPathDB" id="FungiDB:AAP_01985"/>
<protein>
    <submittedName>
        <fullName evidence="2">Uncharacterized protein</fullName>
    </submittedName>
</protein>
<evidence type="ECO:0000313" key="2">
    <source>
        <dbReference type="EMBL" id="KZZ93892.1"/>
    </source>
</evidence>
<organism evidence="2 3">
    <name type="scientific">Ascosphaera apis ARSEF 7405</name>
    <dbReference type="NCBI Taxonomy" id="392613"/>
    <lineage>
        <taxon>Eukaryota</taxon>
        <taxon>Fungi</taxon>
        <taxon>Dikarya</taxon>
        <taxon>Ascomycota</taxon>
        <taxon>Pezizomycotina</taxon>
        <taxon>Eurotiomycetes</taxon>
        <taxon>Eurotiomycetidae</taxon>
        <taxon>Onygenales</taxon>
        <taxon>Ascosphaeraceae</taxon>
        <taxon>Ascosphaera</taxon>
    </lineage>
</organism>
<feature type="compositionally biased region" description="Basic and acidic residues" evidence="1">
    <location>
        <begin position="82"/>
        <end position="95"/>
    </location>
</feature>
<proteinExistence type="predicted"/>
<feature type="compositionally biased region" description="Polar residues" evidence="1">
    <location>
        <begin position="96"/>
        <end position="107"/>
    </location>
</feature>
<dbReference type="EMBL" id="AZGZ01000007">
    <property type="protein sequence ID" value="KZZ93892.1"/>
    <property type="molecule type" value="Genomic_DNA"/>
</dbReference>
<reference evidence="2 3" key="1">
    <citation type="journal article" date="2016" name="Genome Biol. Evol.">
        <title>Divergent and convergent evolution of fungal pathogenicity.</title>
        <authorList>
            <person name="Shang Y."/>
            <person name="Xiao G."/>
            <person name="Zheng P."/>
            <person name="Cen K."/>
            <person name="Zhan S."/>
            <person name="Wang C."/>
        </authorList>
    </citation>
    <scope>NUCLEOTIDE SEQUENCE [LARGE SCALE GENOMIC DNA]</scope>
    <source>
        <strain evidence="2 3">ARSEF 7405</strain>
    </source>
</reference>
<comment type="caution">
    <text evidence="2">The sequence shown here is derived from an EMBL/GenBank/DDBJ whole genome shotgun (WGS) entry which is preliminary data.</text>
</comment>
<name>A0A168AGC0_9EURO</name>
<sequence length="548" mass="61884">MPLSVRNSTSQSLPQRVHPEMSGSPLLNGNNNNEVKGLPDIEPNPEHLLRPRTSHHDPPPPPSPSLKTVRSSDNGCPSDDGTGEKPNRVRSRNDSIRSQGTASSAEQLNELRKSLTRERSNIAGIEELDGKIDLRQLLTLACSHPLFKYLKQQRRIERLTYSDEDKRYLYDETPSVAGCAGPELRPLRGKGLWSVRRLANLDTKGLVGGVLDAFAGLLSFFDGTEGMEDLRCQNETETRLDEADEETSNDGMKKKLRRFAVACQIRIDEHKTLMVFSFFSNVMSRYEPISARRKLAGLVAELKPPSPLPPLHIHPEVKLLYHLTTTRTPTARHIGVSSPACIPCTVLFTIWNEIHGQSFHISGVSIVNNGNDTEEPLDPEQKSLFGGKKTELGNGKYSASWTVPREWRDTELLERTQEELEVRIGEALLREVDYRRSLDGDDGWWEPEDDQPVPDLRMLIRSVQAKSKEIEIENENQHLGAGDQGLVKRRRERPPTRQTKQMNQSKLSRQERIETTQPEKSTKKPALSKKMKKAKWSFMDPTTACESQ</sequence>
<evidence type="ECO:0000313" key="3">
    <source>
        <dbReference type="Proteomes" id="UP000242877"/>
    </source>
</evidence>
<keyword evidence="3" id="KW-1185">Reference proteome</keyword>
<dbReference type="Proteomes" id="UP000242877">
    <property type="component" value="Unassembled WGS sequence"/>
</dbReference>
<gene>
    <name evidence="2" type="ORF">AAP_01985</name>
</gene>
<dbReference type="OrthoDB" id="4206369at2759"/>
<feature type="compositionally biased region" description="Polar residues" evidence="1">
    <location>
        <begin position="66"/>
        <end position="75"/>
    </location>
</feature>
<feature type="compositionally biased region" description="Polar residues" evidence="1">
    <location>
        <begin position="1"/>
        <end position="14"/>
    </location>
</feature>
<feature type="region of interest" description="Disordered" evidence="1">
    <location>
        <begin position="1"/>
        <end position="107"/>
    </location>
</feature>
<feature type="compositionally biased region" description="Polar residues" evidence="1">
    <location>
        <begin position="496"/>
        <end position="507"/>
    </location>
</feature>